<feature type="transmembrane region" description="Helical" evidence="1">
    <location>
        <begin position="37"/>
        <end position="56"/>
    </location>
</feature>
<feature type="transmembrane region" description="Helical" evidence="1">
    <location>
        <begin position="12"/>
        <end position="31"/>
    </location>
</feature>
<sequence length="151" mass="17857">MKIKNKNNIKIIRFSLIVFFIFLIICALTFSQPSLKIMMTIFAFTAFFAAVFLPYYEFEYSGECISFAKYGLFKTNYIRPFIEIPVLYITDYEISRVLMIYFLKITIEDGFSSKKRMTKISLQFFSDYQIIKIIKTLESIKKKNTDAKVKL</sequence>
<dbReference type="EMBL" id="JPRP01000001">
    <property type="protein sequence ID" value="KFE99832.1"/>
    <property type="molecule type" value="Genomic_DNA"/>
</dbReference>
<accession>A0A085Z5W9</accession>
<reference evidence="2 3" key="1">
    <citation type="submission" date="2014-07" db="EMBL/GenBank/DDBJ databases">
        <title>Genome of Chryseobacterium formosense LMG 24722.</title>
        <authorList>
            <person name="Pipes S.E."/>
            <person name="Stropko S.J."/>
            <person name="Newman J.D."/>
        </authorList>
    </citation>
    <scope>NUCLEOTIDE SEQUENCE [LARGE SCALE GENOMIC DNA]</scope>
    <source>
        <strain evidence="2 3">LMG 24722</strain>
    </source>
</reference>
<evidence type="ECO:0000313" key="2">
    <source>
        <dbReference type="EMBL" id="KFE99832.1"/>
    </source>
</evidence>
<proteinExistence type="predicted"/>
<keyword evidence="1" id="KW-1133">Transmembrane helix</keyword>
<dbReference type="RefSeq" id="WP_034673663.1">
    <property type="nucleotide sequence ID" value="NZ_JPRP01000001.1"/>
</dbReference>
<protein>
    <recommendedName>
        <fullName evidence="4">DUF304 domain-containing protein</fullName>
    </recommendedName>
</protein>
<gene>
    <name evidence="2" type="ORF">IX39_04020</name>
</gene>
<name>A0A085Z5W9_9FLAO</name>
<evidence type="ECO:0000256" key="1">
    <source>
        <dbReference type="SAM" id="Phobius"/>
    </source>
</evidence>
<dbReference type="Proteomes" id="UP000028713">
    <property type="component" value="Unassembled WGS sequence"/>
</dbReference>
<evidence type="ECO:0008006" key="4">
    <source>
        <dbReference type="Google" id="ProtNLM"/>
    </source>
</evidence>
<evidence type="ECO:0000313" key="3">
    <source>
        <dbReference type="Proteomes" id="UP000028713"/>
    </source>
</evidence>
<keyword evidence="3" id="KW-1185">Reference proteome</keyword>
<comment type="caution">
    <text evidence="2">The sequence shown here is derived from an EMBL/GenBank/DDBJ whole genome shotgun (WGS) entry which is preliminary data.</text>
</comment>
<keyword evidence="1" id="KW-0472">Membrane</keyword>
<keyword evidence="1" id="KW-0812">Transmembrane</keyword>
<dbReference type="AlphaFoldDB" id="A0A085Z5W9"/>
<organism evidence="2 3">
    <name type="scientific">Chryseobacterium formosense</name>
    <dbReference type="NCBI Taxonomy" id="236814"/>
    <lineage>
        <taxon>Bacteria</taxon>
        <taxon>Pseudomonadati</taxon>
        <taxon>Bacteroidota</taxon>
        <taxon>Flavobacteriia</taxon>
        <taxon>Flavobacteriales</taxon>
        <taxon>Weeksellaceae</taxon>
        <taxon>Chryseobacterium group</taxon>
        <taxon>Chryseobacterium</taxon>
    </lineage>
</organism>